<proteinExistence type="inferred from homology"/>
<protein>
    <recommendedName>
        <fullName evidence="1">ATP-dependent DNA helicase</fullName>
        <ecNumber evidence="1">5.6.2.3</ecNumber>
    </recommendedName>
</protein>
<feature type="domain" description="DNA helicase Pif1-like DEAD-box helicase" evidence="2">
    <location>
        <begin position="1"/>
        <end position="65"/>
    </location>
</feature>
<accession>A0AAV6XWR3</accession>
<dbReference type="EMBL" id="WHWC01000004">
    <property type="protein sequence ID" value="KAG8383603.1"/>
    <property type="molecule type" value="Genomic_DNA"/>
</dbReference>
<sequence length="154" mass="17356">MILGGDFRQVLPVIKGGSFGEQIARSVSKLTFWPGVKIIHLQQNMRSQQDGEFSQILMRIGDGVQHTINGDFVESPQSMVIPWKGGQSLYYLIDSIFPNMIDHANDANYMVGRAIITPRNVDVDKINEMLIGLFPSEEKVYTSWDSVDDDNHNL</sequence>
<dbReference type="PANTHER" id="PTHR10492">
    <property type="match status" value="1"/>
</dbReference>
<comment type="catalytic activity">
    <reaction evidence="1">
        <text>ATP + H2O = ADP + phosphate + H(+)</text>
        <dbReference type="Rhea" id="RHEA:13065"/>
        <dbReference type="ChEBI" id="CHEBI:15377"/>
        <dbReference type="ChEBI" id="CHEBI:15378"/>
        <dbReference type="ChEBI" id="CHEBI:30616"/>
        <dbReference type="ChEBI" id="CHEBI:43474"/>
        <dbReference type="ChEBI" id="CHEBI:456216"/>
        <dbReference type="EC" id="5.6.2.3"/>
    </reaction>
</comment>
<name>A0AAV6XWR3_9LAMI</name>
<gene>
    <name evidence="3" type="ORF">BUALT_Bualt04G0031100</name>
</gene>
<keyword evidence="1" id="KW-0547">Nucleotide-binding</keyword>
<keyword evidence="1" id="KW-0233">DNA recombination</keyword>
<comment type="cofactor">
    <cofactor evidence="1">
        <name>Mg(2+)</name>
        <dbReference type="ChEBI" id="CHEBI:18420"/>
    </cofactor>
</comment>
<keyword evidence="4" id="KW-1185">Reference proteome</keyword>
<dbReference type="Proteomes" id="UP000826271">
    <property type="component" value="Unassembled WGS sequence"/>
</dbReference>
<dbReference type="InterPro" id="IPR027417">
    <property type="entry name" value="P-loop_NTPase"/>
</dbReference>
<reference evidence="3" key="1">
    <citation type="submission" date="2019-10" db="EMBL/GenBank/DDBJ databases">
        <authorList>
            <person name="Zhang R."/>
            <person name="Pan Y."/>
            <person name="Wang J."/>
            <person name="Ma R."/>
            <person name="Yu S."/>
        </authorList>
    </citation>
    <scope>NUCLEOTIDE SEQUENCE</scope>
    <source>
        <strain evidence="3">LA-IB0</strain>
        <tissue evidence="3">Leaf</tissue>
    </source>
</reference>
<comment type="similarity">
    <text evidence="1">Belongs to the helicase family.</text>
</comment>
<comment type="caution">
    <text evidence="3">The sequence shown here is derived from an EMBL/GenBank/DDBJ whole genome shotgun (WGS) entry which is preliminary data.</text>
</comment>
<dbReference type="AlphaFoldDB" id="A0AAV6XWR3"/>
<dbReference type="GO" id="GO:0043139">
    <property type="term" value="F:5'-3' DNA helicase activity"/>
    <property type="evidence" value="ECO:0007669"/>
    <property type="project" value="UniProtKB-EC"/>
</dbReference>
<evidence type="ECO:0000313" key="4">
    <source>
        <dbReference type="Proteomes" id="UP000826271"/>
    </source>
</evidence>
<evidence type="ECO:0000256" key="1">
    <source>
        <dbReference type="RuleBase" id="RU363044"/>
    </source>
</evidence>
<dbReference type="SUPFAM" id="SSF52540">
    <property type="entry name" value="P-loop containing nucleoside triphosphate hydrolases"/>
    <property type="match status" value="1"/>
</dbReference>
<dbReference type="GO" id="GO:0016787">
    <property type="term" value="F:hydrolase activity"/>
    <property type="evidence" value="ECO:0007669"/>
    <property type="project" value="UniProtKB-KW"/>
</dbReference>
<evidence type="ECO:0000313" key="3">
    <source>
        <dbReference type="EMBL" id="KAG8383603.1"/>
    </source>
</evidence>
<dbReference type="GO" id="GO:0006281">
    <property type="term" value="P:DNA repair"/>
    <property type="evidence" value="ECO:0007669"/>
    <property type="project" value="UniProtKB-KW"/>
</dbReference>
<keyword evidence="1" id="KW-0227">DNA damage</keyword>
<organism evidence="3 4">
    <name type="scientific">Buddleja alternifolia</name>
    <dbReference type="NCBI Taxonomy" id="168488"/>
    <lineage>
        <taxon>Eukaryota</taxon>
        <taxon>Viridiplantae</taxon>
        <taxon>Streptophyta</taxon>
        <taxon>Embryophyta</taxon>
        <taxon>Tracheophyta</taxon>
        <taxon>Spermatophyta</taxon>
        <taxon>Magnoliopsida</taxon>
        <taxon>eudicotyledons</taxon>
        <taxon>Gunneridae</taxon>
        <taxon>Pentapetalae</taxon>
        <taxon>asterids</taxon>
        <taxon>lamiids</taxon>
        <taxon>Lamiales</taxon>
        <taxon>Scrophulariaceae</taxon>
        <taxon>Buddlejeae</taxon>
        <taxon>Buddleja</taxon>
    </lineage>
</organism>
<keyword evidence="1" id="KW-0347">Helicase</keyword>
<keyword evidence="1" id="KW-0378">Hydrolase</keyword>
<dbReference type="PANTHER" id="PTHR10492:SF101">
    <property type="entry name" value="ATP-DEPENDENT DNA HELICASE"/>
    <property type="match status" value="1"/>
</dbReference>
<dbReference type="GO" id="GO:0005524">
    <property type="term" value="F:ATP binding"/>
    <property type="evidence" value="ECO:0007669"/>
    <property type="project" value="UniProtKB-KW"/>
</dbReference>
<dbReference type="GO" id="GO:0006310">
    <property type="term" value="P:DNA recombination"/>
    <property type="evidence" value="ECO:0007669"/>
    <property type="project" value="UniProtKB-KW"/>
</dbReference>
<dbReference type="InterPro" id="IPR010285">
    <property type="entry name" value="DNA_helicase_pif1-like_DEAD"/>
</dbReference>
<keyword evidence="1" id="KW-0067">ATP-binding</keyword>
<dbReference type="EC" id="5.6.2.3" evidence="1"/>
<evidence type="ECO:0000259" key="2">
    <source>
        <dbReference type="Pfam" id="PF05970"/>
    </source>
</evidence>
<dbReference type="Pfam" id="PF05970">
    <property type="entry name" value="PIF1"/>
    <property type="match status" value="1"/>
</dbReference>
<dbReference type="GO" id="GO:0000723">
    <property type="term" value="P:telomere maintenance"/>
    <property type="evidence" value="ECO:0007669"/>
    <property type="project" value="InterPro"/>
</dbReference>
<keyword evidence="1" id="KW-0234">DNA repair</keyword>